<organism evidence="2 3">
    <name type="scientific">Kribbella orskensis</name>
    <dbReference type="NCBI Taxonomy" id="2512216"/>
    <lineage>
        <taxon>Bacteria</taxon>
        <taxon>Bacillati</taxon>
        <taxon>Actinomycetota</taxon>
        <taxon>Actinomycetes</taxon>
        <taxon>Propionibacteriales</taxon>
        <taxon>Kribbellaceae</taxon>
        <taxon>Kribbella</taxon>
    </lineage>
</organism>
<dbReference type="InterPro" id="IPR036590">
    <property type="entry name" value="SRAP-like"/>
</dbReference>
<evidence type="ECO:0000313" key="3">
    <source>
        <dbReference type="Proteomes" id="UP000295818"/>
    </source>
</evidence>
<name>A0ABY2B901_9ACTN</name>
<accession>A0ABY2B901</accession>
<dbReference type="SUPFAM" id="SSF143081">
    <property type="entry name" value="BB1717-like"/>
    <property type="match status" value="1"/>
</dbReference>
<sequence>MAGRDRLPALGRPGFEEAADRGAAHRCGRGSGRRRDAGGAVAARTPLRPPPRGSTAGGRTAAARRGRVTTSDRRSATADRTQFPLTGFGPVCRARRGSLDSMCGRYASAASRANLLEQFLVDEQNADELRGPDYNVAPTKQAPVVIARAPKDAPDDEDPVRQLRSFRWGLVPFWAKDLKIGSRLLCTSQIRLAGERPVCSADAVARRLAVGAHNDRIAADGALDEPVRQLRNLIWGLYRTRHPRSDLASSGCLVLRPAAGSCFGAAVERHLLLGSTGAVVRIGPRRR</sequence>
<dbReference type="Pfam" id="PF02586">
    <property type="entry name" value="SRAP"/>
    <property type="match status" value="1"/>
</dbReference>
<evidence type="ECO:0000313" key="2">
    <source>
        <dbReference type="EMBL" id="TCO12174.1"/>
    </source>
</evidence>
<protein>
    <submittedName>
        <fullName evidence="2">SOS response associated peptidase (SRAP)</fullName>
    </submittedName>
</protein>
<evidence type="ECO:0000256" key="1">
    <source>
        <dbReference type="SAM" id="MobiDB-lite"/>
    </source>
</evidence>
<feature type="compositionally biased region" description="Basic and acidic residues" evidence="1">
    <location>
        <begin position="14"/>
        <end position="23"/>
    </location>
</feature>
<gene>
    <name evidence="2" type="ORF">EV644_12765</name>
</gene>
<reference evidence="2 3" key="1">
    <citation type="journal article" date="2015" name="Stand. Genomic Sci.">
        <title>Genomic Encyclopedia of Bacterial and Archaeal Type Strains, Phase III: the genomes of soil and plant-associated and newly described type strains.</title>
        <authorList>
            <person name="Whitman W.B."/>
            <person name="Woyke T."/>
            <person name="Klenk H.P."/>
            <person name="Zhou Y."/>
            <person name="Lilburn T.G."/>
            <person name="Beck B.J."/>
            <person name="De Vos P."/>
            <person name="Vandamme P."/>
            <person name="Eisen J.A."/>
            <person name="Garrity G."/>
            <person name="Hugenholtz P."/>
            <person name="Kyrpides N.C."/>
        </authorList>
    </citation>
    <scope>NUCLEOTIDE SEQUENCE [LARGE SCALE GENOMIC DNA]</scope>
    <source>
        <strain evidence="2 3">VKM Ac-2538</strain>
    </source>
</reference>
<dbReference type="Gene3D" id="3.90.1680.10">
    <property type="entry name" value="SOS response associated peptidase-like"/>
    <property type="match status" value="1"/>
</dbReference>
<keyword evidence="3" id="KW-1185">Reference proteome</keyword>
<feature type="region of interest" description="Disordered" evidence="1">
    <location>
        <begin position="1"/>
        <end position="78"/>
    </location>
</feature>
<dbReference type="Proteomes" id="UP000295818">
    <property type="component" value="Unassembled WGS sequence"/>
</dbReference>
<proteinExistence type="predicted"/>
<dbReference type="EMBL" id="SLWM01000027">
    <property type="protein sequence ID" value="TCO12174.1"/>
    <property type="molecule type" value="Genomic_DNA"/>
</dbReference>
<dbReference type="InterPro" id="IPR003738">
    <property type="entry name" value="SRAP"/>
</dbReference>
<comment type="caution">
    <text evidence="2">The sequence shown here is derived from an EMBL/GenBank/DDBJ whole genome shotgun (WGS) entry which is preliminary data.</text>
</comment>